<reference evidence="1 2" key="1">
    <citation type="submission" date="2019-02" db="EMBL/GenBank/DDBJ databases">
        <authorList>
            <person name="Fomenkov A."/>
            <person name="Dubinina G."/>
            <person name="Grabovich M."/>
            <person name="Vincze T."/>
            <person name="Roberts R.J."/>
        </authorList>
    </citation>
    <scope>NUCLEOTIDE SEQUENCE [LARGE SCALE GENOMIC DNA]</scope>
    <source>
        <strain evidence="1 2">P</strain>
    </source>
</reference>
<gene>
    <name evidence="1" type="ORF">EW093_09505</name>
</gene>
<keyword evidence="2" id="KW-1185">Reference proteome</keyword>
<proteinExistence type="predicted"/>
<accession>A0A5C1Q9X6</accession>
<name>A0A5C1Q9X6_9SPIO</name>
<dbReference type="KEGG" id="sper:EW093_09505"/>
<reference evidence="1 2" key="2">
    <citation type="submission" date="2019-09" db="EMBL/GenBank/DDBJ databases">
        <title>Complete Genome Sequence and Methylome Analysis of free living Spirochaetas.</title>
        <authorList>
            <person name="Leshcheva N."/>
            <person name="Mikheeva N."/>
        </authorList>
    </citation>
    <scope>NUCLEOTIDE SEQUENCE [LARGE SCALE GENOMIC DNA]</scope>
    <source>
        <strain evidence="1 2">P</strain>
    </source>
</reference>
<dbReference type="RefSeq" id="WP_149568174.1">
    <property type="nucleotide sequence ID" value="NZ_CP035807.1"/>
</dbReference>
<sequence>MLYRKSLIIPFFFIFIIKVFSFDSSISLKEDFNYILSLKNSDFEADIYKNSISATTNYIDKDFELSLTLFQDNFNGKINNMDVEKLDYFTINSDTIEAKFNKLTPKVTARFLDSWISLSYSEGVDLSFLIDIPINNIISIGSSLINSKMNNSISLFDSYTLLINPEWSGFSFFFKTRGKKIDFNLSFSKKDLILKPEKSNNEIGFNINLTSDYSLKLKTQLNFNRTKLSLSATQESYSFGIKKQNIFMDREIFGGTTTDSKISISKIGLESSIKNLSLGITQDFYTLDSVNLFMSTEHLIKKTSFLYYRRIFAYLPNITLYNSGFKSKYIKQTKIGNFDFSFKYNRLYTNFKGFNYFYKNMSFSLFPKTLYISPLTTYDFNYNHLNIVNISISHNIKLKNNIEIETNLNQILPFFDFSRDSINNIANEITGSSAENYIRGGLSFSLQFTFAL</sequence>
<organism evidence="1 2">
    <name type="scientific">Thiospirochaeta perfilievii</name>
    <dbReference type="NCBI Taxonomy" id="252967"/>
    <lineage>
        <taxon>Bacteria</taxon>
        <taxon>Pseudomonadati</taxon>
        <taxon>Spirochaetota</taxon>
        <taxon>Spirochaetia</taxon>
        <taxon>Spirochaetales</taxon>
        <taxon>Spirochaetaceae</taxon>
        <taxon>Thiospirochaeta</taxon>
    </lineage>
</organism>
<protein>
    <submittedName>
        <fullName evidence="1">Uncharacterized protein</fullName>
    </submittedName>
</protein>
<evidence type="ECO:0000313" key="1">
    <source>
        <dbReference type="EMBL" id="QEN04933.1"/>
    </source>
</evidence>
<dbReference type="Proteomes" id="UP000323824">
    <property type="component" value="Chromosome"/>
</dbReference>
<dbReference type="AlphaFoldDB" id="A0A5C1Q9X6"/>
<dbReference type="EMBL" id="CP035807">
    <property type="protein sequence ID" value="QEN04933.1"/>
    <property type="molecule type" value="Genomic_DNA"/>
</dbReference>
<evidence type="ECO:0000313" key="2">
    <source>
        <dbReference type="Proteomes" id="UP000323824"/>
    </source>
</evidence>